<keyword evidence="2" id="KW-0813">Transport</keyword>
<name>A0AAW1RJE8_9CHLO</name>
<dbReference type="GO" id="GO:0030904">
    <property type="term" value="C:retromer complex"/>
    <property type="evidence" value="ECO:0007669"/>
    <property type="project" value="UniProtKB-ARBA"/>
</dbReference>
<evidence type="ECO:0000256" key="1">
    <source>
        <dbReference type="ARBA" id="ARBA00009100"/>
    </source>
</evidence>
<dbReference type="PANTHER" id="PTHR12233">
    <property type="entry name" value="VACUOLAR PROTEIN SORTING 26 RELATED"/>
    <property type="match status" value="1"/>
</dbReference>
<dbReference type="Proteomes" id="UP001438707">
    <property type="component" value="Unassembled WGS sequence"/>
</dbReference>
<proteinExistence type="inferred from homology"/>
<dbReference type="AlphaFoldDB" id="A0AAW1RJE8"/>
<comment type="caution">
    <text evidence="4">The sequence shown here is derived from an EMBL/GenBank/DDBJ whole genome shotgun (WGS) entry which is preliminary data.</text>
</comment>
<sequence>MQRLFGNLGQTVPIQLEFHRRDGQPVKNATVKVKGLGTEQLPLFNNKDSIYGEVKVSNIPGKKLEHQGIKVQLLGQIELASERGHPHDFLALVRDLSPPGDLVQTEKYGFEFNDVEMQYDSYRGLQVRLRYILRVTVSKGYSSSVKDFPFWVRNFEPLAAPTNGAPIKMEVGIEECLHIEFEYDKAKYHLKDTVVGKIYFLLVRIKLKHMEVEIRRRETTGSGQSMHNENETLAKYEIMDGAPVRGEAIPIRLFLSPYDLTPTYKTVHNKFSVKYFLNLVLVDEEDRRYFKQQEIQLYRASDASQANGPHAAAATLVS</sequence>
<reference evidence="4 5" key="1">
    <citation type="journal article" date="2024" name="Nat. Commun.">
        <title>Phylogenomics reveals the evolutionary origins of lichenization in chlorophyte algae.</title>
        <authorList>
            <person name="Puginier C."/>
            <person name="Libourel C."/>
            <person name="Otte J."/>
            <person name="Skaloud P."/>
            <person name="Haon M."/>
            <person name="Grisel S."/>
            <person name="Petersen M."/>
            <person name="Berrin J.G."/>
            <person name="Delaux P.M."/>
            <person name="Dal Grande F."/>
            <person name="Keller J."/>
        </authorList>
    </citation>
    <scope>NUCLEOTIDE SEQUENCE [LARGE SCALE GENOMIC DNA]</scope>
    <source>
        <strain evidence="4 5">SAG 2145</strain>
    </source>
</reference>
<gene>
    <name evidence="4" type="ORF">WJX74_010963</name>
</gene>
<organism evidence="4 5">
    <name type="scientific">Apatococcus lobatus</name>
    <dbReference type="NCBI Taxonomy" id="904363"/>
    <lineage>
        <taxon>Eukaryota</taxon>
        <taxon>Viridiplantae</taxon>
        <taxon>Chlorophyta</taxon>
        <taxon>core chlorophytes</taxon>
        <taxon>Trebouxiophyceae</taxon>
        <taxon>Chlorellales</taxon>
        <taxon>Chlorellaceae</taxon>
        <taxon>Apatococcus</taxon>
    </lineage>
</organism>
<accession>A0AAW1RJE8</accession>
<keyword evidence="5" id="KW-1185">Reference proteome</keyword>
<dbReference type="InterPro" id="IPR028934">
    <property type="entry name" value="Vps26-related"/>
</dbReference>
<dbReference type="Gene3D" id="2.60.40.640">
    <property type="match status" value="2"/>
</dbReference>
<comment type="similarity">
    <text evidence="1">Belongs to the VPS26 family.</text>
</comment>
<keyword evidence="3" id="KW-0653">Protein transport</keyword>
<dbReference type="InterPro" id="IPR014752">
    <property type="entry name" value="Arrestin-like_C"/>
</dbReference>
<evidence type="ECO:0000313" key="4">
    <source>
        <dbReference type="EMBL" id="KAK9833956.1"/>
    </source>
</evidence>
<dbReference type="FunFam" id="2.60.40.640:FF:000015">
    <property type="entry name" value="Vacuolar protein sorting-associated protein 26"/>
    <property type="match status" value="1"/>
</dbReference>
<evidence type="ECO:0000256" key="3">
    <source>
        <dbReference type="ARBA" id="ARBA00022927"/>
    </source>
</evidence>
<evidence type="ECO:0000313" key="5">
    <source>
        <dbReference type="Proteomes" id="UP001438707"/>
    </source>
</evidence>
<evidence type="ECO:0000256" key="2">
    <source>
        <dbReference type="ARBA" id="ARBA00022448"/>
    </source>
</evidence>
<dbReference type="GO" id="GO:0006886">
    <property type="term" value="P:intracellular protein transport"/>
    <property type="evidence" value="ECO:0007669"/>
    <property type="project" value="InterPro"/>
</dbReference>
<protein>
    <recommendedName>
        <fullName evidence="6">Vacuolar protein sorting-associated protein 26</fullName>
    </recommendedName>
</protein>
<dbReference type="EMBL" id="JALJOS010000010">
    <property type="protein sequence ID" value="KAK9833956.1"/>
    <property type="molecule type" value="Genomic_DNA"/>
</dbReference>
<dbReference type="Pfam" id="PF03643">
    <property type="entry name" value="Vps26"/>
    <property type="match status" value="1"/>
</dbReference>
<evidence type="ECO:0008006" key="6">
    <source>
        <dbReference type="Google" id="ProtNLM"/>
    </source>
</evidence>